<dbReference type="SMART" id="SM00382">
    <property type="entry name" value="AAA"/>
    <property type="match status" value="2"/>
</dbReference>
<keyword evidence="4 7" id="KW-0067">ATP-binding</keyword>
<evidence type="ECO:0000256" key="3">
    <source>
        <dbReference type="ARBA" id="ARBA00022741"/>
    </source>
</evidence>
<evidence type="ECO:0000256" key="4">
    <source>
        <dbReference type="ARBA" id="ARBA00022840"/>
    </source>
</evidence>
<dbReference type="Proteomes" id="UP000823823">
    <property type="component" value="Unassembled WGS sequence"/>
</dbReference>
<dbReference type="CDD" id="cd03257">
    <property type="entry name" value="ABC_NikE_OppD_transporters"/>
    <property type="match status" value="2"/>
</dbReference>
<dbReference type="InterPro" id="IPR003593">
    <property type="entry name" value="AAA+_ATPase"/>
</dbReference>
<comment type="caution">
    <text evidence="7">The sequence shown here is derived from an EMBL/GenBank/DDBJ whole genome shotgun (WGS) entry which is preliminary data.</text>
</comment>
<dbReference type="PANTHER" id="PTHR43776">
    <property type="entry name" value="TRANSPORT ATP-BINDING PROTEIN"/>
    <property type="match status" value="1"/>
</dbReference>
<evidence type="ECO:0000313" key="7">
    <source>
        <dbReference type="EMBL" id="HJB09505.1"/>
    </source>
</evidence>
<feature type="domain" description="ABC transporter" evidence="6">
    <location>
        <begin position="21"/>
        <end position="276"/>
    </location>
</feature>
<proteinExistence type="inferred from homology"/>
<dbReference type="InterPro" id="IPR017871">
    <property type="entry name" value="ABC_transporter-like_CS"/>
</dbReference>
<evidence type="ECO:0000313" key="8">
    <source>
        <dbReference type="Proteomes" id="UP000823823"/>
    </source>
</evidence>
<feature type="compositionally biased region" description="Basic and acidic residues" evidence="5">
    <location>
        <begin position="554"/>
        <end position="606"/>
    </location>
</feature>
<gene>
    <name evidence="7" type="ORF">H9786_03065</name>
</gene>
<feature type="domain" description="ABC transporter" evidence="6">
    <location>
        <begin position="301"/>
        <end position="547"/>
    </location>
</feature>
<organism evidence="7 8">
    <name type="scientific">Candidatus Brachybacterium merdavium</name>
    <dbReference type="NCBI Taxonomy" id="2838513"/>
    <lineage>
        <taxon>Bacteria</taxon>
        <taxon>Bacillati</taxon>
        <taxon>Actinomycetota</taxon>
        <taxon>Actinomycetes</taxon>
        <taxon>Micrococcales</taxon>
        <taxon>Dermabacteraceae</taxon>
        <taxon>Brachybacterium</taxon>
    </lineage>
</organism>
<dbReference type="EMBL" id="DWZH01000022">
    <property type="protein sequence ID" value="HJB09505.1"/>
    <property type="molecule type" value="Genomic_DNA"/>
</dbReference>
<comment type="similarity">
    <text evidence="1">Belongs to the ABC transporter superfamily.</text>
</comment>
<evidence type="ECO:0000256" key="5">
    <source>
        <dbReference type="SAM" id="MobiDB-lite"/>
    </source>
</evidence>
<dbReference type="InterPro" id="IPR013563">
    <property type="entry name" value="Oligopep_ABC_C"/>
</dbReference>
<dbReference type="GO" id="GO:0016887">
    <property type="term" value="F:ATP hydrolysis activity"/>
    <property type="evidence" value="ECO:0007669"/>
    <property type="project" value="InterPro"/>
</dbReference>
<dbReference type="Gene3D" id="3.40.50.300">
    <property type="entry name" value="P-loop containing nucleotide triphosphate hydrolases"/>
    <property type="match status" value="2"/>
</dbReference>
<dbReference type="InterPro" id="IPR027417">
    <property type="entry name" value="P-loop_NTPase"/>
</dbReference>
<dbReference type="InterPro" id="IPR003439">
    <property type="entry name" value="ABC_transporter-like_ATP-bd"/>
</dbReference>
<keyword evidence="2" id="KW-0813">Transport</keyword>
<dbReference type="NCBIfam" id="NF008453">
    <property type="entry name" value="PRK11308.1"/>
    <property type="match status" value="2"/>
</dbReference>
<reference evidence="7" key="2">
    <citation type="submission" date="2021-04" db="EMBL/GenBank/DDBJ databases">
        <authorList>
            <person name="Gilroy R."/>
        </authorList>
    </citation>
    <scope>NUCLEOTIDE SEQUENCE</scope>
    <source>
        <strain evidence="7">ChiHjej13B12-24818</strain>
    </source>
</reference>
<feature type="region of interest" description="Disordered" evidence="5">
    <location>
        <begin position="549"/>
        <end position="606"/>
    </location>
</feature>
<evidence type="ECO:0000259" key="6">
    <source>
        <dbReference type="PROSITE" id="PS50893"/>
    </source>
</evidence>
<protein>
    <submittedName>
        <fullName evidence="7">ABC transporter ATP-binding protein</fullName>
    </submittedName>
</protein>
<reference evidence="7" key="1">
    <citation type="journal article" date="2021" name="PeerJ">
        <title>Extensive microbial diversity within the chicken gut microbiome revealed by metagenomics and culture.</title>
        <authorList>
            <person name="Gilroy R."/>
            <person name="Ravi A."/>
            <person name="Getino M."/>
            <person name="Pursley I."/>
            <person name="Horton D.L."/>
            <person name="Alikhan N.F."/>
            <person name="Baker D."/>
            <person name="Gharbi K."/>
            <person name="Hall N."/>
            <person name="Watson M."/>
            <person name="Adriaenssens E.M."/>
            <person name="Foster-Nyarko E."/>
            <person name="Jarju S."/>
            <person name="Secka A."/>
            <person name="Antonio M."/>
            <person name="Oren A."/>
            <person name="Chaudhuri R.R."/>
            <person name="La Ragione R."/>
            <person name="Hildebrand F."/>
            <person name="Pallen M.J."/>
        </authorList>
    </citation>
    <scope>NUCLEOTIDE SEQUENCE</scope>
    <source>
        <strain evidence="7">ChiHjej13B12-24818</strain>
    </source>
</reference>
<name>A0A9D2LBV9_9MICO</name>
<dbReference type="GO" id="GO:0005524">
    <property type="term" value="F:ATP binding"/>
    <property type="evidence" value="ECO:0007669"/>
    <property type="project" value="UniProtKB-KW"/>
</dbReference>
<sequence length="606" mass="65215">MSAQAQPQTPETAPSQAQPLLEISDLSVAYRTRRGAVEAVRGIDLAVARGSVTALVGESGSGKSTAAQSAIGLLADNGTVTGGSITLTGADGRGEQLVGLPERAWRELRGTRIGLIPQDPTSSLDPVRTIGASVAEPLRIHGWRDREQIQARVLELLEQVGLDAPATRARQYPHELSGGMRQRALIAAALALEPELLIADEPTSALDVTVQATVLDLIDELREATGAGVLLITHDLAVAADRADSLVVMRHGRVEEAGPTSRVLANPSAAYTRTLLADAPSLRQVVERSPRRPGPDEAPLVQVRGLCQEFTSPGSAEPFLAVHDLSFDIPRGTTHALVGESGSGKTTTGRAITAFRRPTAGSILVGGTEVTELGTGRRLREFRSTVQLVHQNPFGSLDPRQTIAAILEEPLKNTRRGNRAQRRSAALHHLELVSLPREVATRRPRELSGGQRQRVAIARALILQPDVVVLDEAVSALDVTVQAQILRLLARLQDELGLTYVFISHDLAVVRQVADTVSVLRRGRQVEHGQVTQVLQDPQHDYTRQLLAAIPGTDRTHPGPGRRPEPGGDHEPRHRDPDAHHDLSRPDPDGHPAPSRRHDHEEIPAS</sequence>
<dbReference type="InterPro" id="IPR050319">
    <property type="entry name" value="ABC_transp_ATP-bind"/>
</dbReference>
<keyword evidence="3" id="KW-0547">Nucleotide-binding</keyword>
<dbReference type="Pfam" id="PF00005">
    <property type="entry name" value="ABC_tran"/>
    <property type="match status" value="2"/>
</dbReference>
<dbReference type="GO" id="GO:0015833">
    <property type="term" value="P:peptide transport"/>
    <property type="evidence" value="ECO:0007669"/>
    <property type="project" value="InterPro"/>
</dbReference>
<evidence type="ECO:0000256" key="1">
    <source>
        <dbReference type="ARBA" id="ARBA00005417"/>
    </source>
</evidence>
<dbReference type="PROSITE" id="PS50893">
    <property type="entry name" value="ABC_TRANSPORTER_2"/>
    <property type="match status" value="2"/>
</dbReference>
<evidence type="ECO:0000256" key="2">
    <source>
        <dbReference type="ARBA" id="ARBA00022448"/>
    </source>
</evidence>
<dbReference type="AlphaFoldDB" id="A0A9D2LBV9"/>
<dbReference type="PANTHER" id="PTHR43776:SF7">
    <property type="entry name" value="D,D-DIPEPTIDE TRANSPORT ATP-BINDING PROTEIN DDPF-RELATED"/>
    <property type="match status" value="1"/>
</dbReference>
<dbReference type="SUPFAM" id="SSF52540">
    <property type="entry name" value="P-loop containing nucleoside triphosphate hydrolases"/>
    <property type="match status" value="2"/>
</dbReference>
<accession>A0A9D2LBV9</accession>
<dbReference type="GO" id="GO:0055085">
    <property type="term" value="P:transmembrane transport"/>
    <property type="evidence" value="ECO:0007669"/>
    <property type="project" value="UniProtKB-ARBA"/>
</dbReference>
<dbReference type="Pfam" id="PF08352">
    <property type="entry name" value="oligo_HPY"/>
    <property type="match status" value="2"/>
</dbReference>
<dbReference type="PROSITE" id="PS00211">
    <property type="entry name" value="ABC_TRANSPORTER_1"/>
    <property type="match status" value="2"/>
</dbReference>